<accession>A0A9P0HNW6</accession>
<evidence type="ECO:0000256" key="4">
    <source>
        <dbReference type="ARBA" id="ARBA00022692"/>
    </source>
</evidence>
<dbReference type="OrthoDB" id="6606143at2759"/>
<evidence type="ECO:0000256" key="7">
    <source>
        <dbReference type="ARBA" id="ARBA00023136"/>
    </source>
</evidence>
<dbReference type="Proteomes" id="UP001152798">
    <property type="component" value="Chromosome 6"/>
</dbReference>
<dbReference type="GO" id="GO:0007165">
    <property type="term" value="P:signal transduction"/>
    <property type="evidence" value="ECO:0007669"/>
    <property type="project" value="UniProtKB-KW"/>
</dbReference>
<dbReference type="AlphaFoldDB" id="A0A9P0HNW6"/>
<keyword evidence="6 10" id="KW-1133">Transmembrane helix</keyword>
<organism evidence="11 12">
    <name type="scientific">Nezara viridula</name>
    <name type="common">Southern green stink bug</name>
    <name type="synonym">Cimex viridulus</name>
    <dbReference type="NCBI Taxonomy" id="85310"/>
    <lineage>
        <taxon>Eukaryota</taxon>
        <taxon>Metazoa</taxon>
        <taxon>Ecdysozoa</taxon>
        <taxon>Arthropoda</taxon>
        <taxon>Hexapoda</taxon>
        <taxon>Insecta</taxon>
        <taxon>Pterygota</taxon>
        <taxon>Neoptera</taxon>
        <taxon>Paraneoptera</taxon>
        <taxon>Hemiptera</taxon>
        <taxon>Heteroptera</taxon>
        <taxon>Panheteroptera</taxon>
        <taxon>Pentatomomorpha</taxon>
        <taxon>Pentatomoidea</taxon>
        <taxon>Pentatomidae</taxon>
        <taxon>Pentatominae</taxon>
        <taxon>Nezara</taxon>
    </lineage>
</organism>
<keyword evidence="3" id="KW-0716">Sensory transduction</keyword>
<evidence type="ECO:0000313" key="11">
    <source>
        <dbReference type="EMBL" id="CAH1405047.1"/>
    </source>
</evidence>
<keyword evidence="5" id="KW-0552">Olfaction</keyword>
<dbReference type="Pfam" id="PF02949">
    <property type="entry name" value="7tm_6"/>
    <property type="match status" value="1"/>
</dbReference>
<dbReference type="InterPro" id="IPR004117">
    <property type="entry name" value="7tm6_olfct_rcpt"/>
</dbReference>
<proteinExistence type="predicted"/>
<dbReference type="PANTHER" id="PTHR21137:SF35">
    <property type="entry name" value="ODORANT RECEPTOR 19A-RELATED"/>
    <property type="match status" value="1"/>
</dbReference>
<protein>
    <recommendedName>
        <fullName evidence="13">Odorant receptor</fullName>
    </recommendedName>
</protein>
<evidence type="ECO:0000256" key="3">
    <source>
        <dbReference type="ARBA" id="ARBA00022606"/>
    </source>
</evidence>
<evidence type="ECO:0000256" key="5">
    <source>
        <dbReference type="ARBA" id="ARBA00022725"/>
    </source>
</evidence>
<feature type="transmembrane region" description="Helical" evidence="10">
    <location>
        <begin position="109"/>
        <end position="129"/>
    </location>
</feature>
<feature type="transmembrane region" description="Helical" evidence="10">
    <location>
        <begin position="150"/>
        <end position="168"/>
    </location>
</feature>
<dbReference type="EMBL" id="OV725082">
    <property type="protein sequence ID" value="CAH1405047.1"/>
    <property type="molecule type" value="Genomic_DNA"/>
</dbReference>
<feature type="transmembrane region" description="Helical" evidence="10">
    <location>
        <begin position="63"/>
        <end position="89"/>
    </location>
</feature>
<sequence>MDLDTSTLGQNLINIIDIDDWFPFLPYKAGQILLQIPAEGAEKGRPVYPWIEKPSLLGRVPFLLYDSLLVAIVVYMLCCYGYSITTITIPFQLYKRTSKVMAILTDNSIFFSFTLPFIYCFPVPVMDWMEGHYRSRHPLRIANPFNDKVPGVYELIALIIACSIAFSTSKKAAMDCLFVTLFSIQSDFLKYLSVAMSELQKELSNEDSKQVRDKLILWFRLQQEIVRNTHELIDTFSPVIMIYYMTTIGIVVCGAFVQSMKENELVIQSISIGGYIMITLVYYFLLSNTADELTAEHSVVRYDEEQCKHDPSGSDNIHETN</sequence>
<feature type="transmembrane region" description="Helical" evidence="10">
    <location>
        <begin position="265"/>
        <end position="285"/>
    </location>
</feature>
<evidence type="ECO:0000256" key="9">
    <source>
        <dbReference type="ARBA" id="ARBA00023224"/>
    </source>
</evidence>
<dbReference type="PANTHER" id="PTHR21137">
    <property type="entry name" value="ODORANT RECEPTOR"/>
    <property type="match status" value="1"/>
</dbReference>
<reference evidence="11" key="1">
    <citation type="submission" date="2022-01" db="EMBL/GenBank/DDBJ databases">
        <authorList>
            <person name="King R."/>
        </authorList>
    </citation>
    <scope>NUCLEOTIDE SEQUENCE</scope>
</reference>
<dbReference type="GO" id="GO:0005549">
    <property type="term" value="F:odorant binding"/>
    <property type="evidence" value="ECO:0007669"/>
    <property type="project" value="InterPro"/>
</dbReference>
<keyword evidence="9" id="KW-0807">Transducer</keyword>
<feature type="transmembrane region" description="Helical" evidence="10">
    <location>
        <begin position="240"/>
        <end position="258"/>
    </location>
</feature>
<keyword evidence="8" id="KW-0675">Receptor</keyword>
<keyword evidence="2" id="KW-1003">Cell membrane</keyword>
<evidence type="ECO:0008006" key="13">
    <source>
        <dbReference type="Google" id="ProtNLM"/>
    </source>
</evidence>
<name>A0A9P0HNW6_NEZVI</name>
<evidence type="ECO:0000256" key="10">
    <source>
        <dbReference type="SAM" id="Phobius"/>
    </source>
</evidence>
<gene>
    <name evidence="11" type="ORF">NEZAVI_LOCUS13339</name>
</gene>
<keyword evidence="12" id="KW-1185">Reference proteome</keyword>
<evidence type="ECO:0000256" key="1">
    <source>
        <dbReference type="ARBA" id="ARBA00004651"/>
    </source>
</evidence>
<dbReference type="GO" id="GO:0005886">
    <property type="term" value="C:plasma membrane"/>
    <property type="evidence" value="ECO:0007669"/>
    <property type="project" value="UniProtKB-SubCell"/>
</dbReference>
<evidence type="ECO:0000256" key="6">
    <source>
        <dbReference type="ARBA" id="ARBA00022989"/>
    </source>
</evidence>
<evidence type="ECO:0000256" key="2">
    <source>
        <dbReference type="ARBA" id="ARBA00022475"/>
    </source>
</evidence>
<evidence type="ECO:0000313" key="12">
    <source>
        <dbReference type="Proteomes" id="UP001152798"/>
    </source>
</evidence>
<keyword evidence="7 10" id="KW-0472">Membrane</keyword>
<comment type="subcellular location">
    <subcellularLocation>
        <location evidence="1">Cell membrane</location>
        <topology evidence="1">Multi-pass membrane protein</topology>
    </subcellularLocation>
</comment>
<dbReference type="GO" id="GO:0004984">
    <property type="term" value="F:olfactory receptor activity"/>
    <property type="evidence" value="ECO:0007669"/>
    <property type="project" value="InterPro"/>
</dbReference>
<evidence type="ECO:0000256" key="8">
    <source>
        <dbReference type="ARBA" id="ARBA00023170"/>
    </source>
</evidence>
<keyword evidence="4 10" id="KW-0812">Transmembrane</keyword>